<dbReference type="Proteomes" id="UP000036851">
    <property type="component" value="Unassembled WGS sequence"/>
</dbReference>
<reference evidence="3 4" key="1">
    <citation type="journal article" date="2015" name="Int. J. Syst. Evol. Microbiol.">
        <title>Erwinia iniecta sp. nov., isolated from Russian wheat aphids (Diuraphis noxia).</title>
        <authorList>
            <person name="Campillo T."/>
            <person name="Luna E."/>
            <person name="Portier P."/>
            <person name="Fischer-Le Saux M."/>
            <person name="Lapitan N."/>
            <person name="Tisserat N.A."/>
            <person name="Leach J.E."/>
        </authorList>
    </citation>
    <scope>NUCLEOTIDE SEQUENCE [LARGE SCALE GENOMIC DNA]</scope>
    <source>
        <strain evidence="1 4">B120</strain>
        <strain evidence="2 3">B149</strain>
    </source>
</reference>
<proteinExistence type="predicted"/>
<comment type="caution">
    <text evidence="1">The sequence shown here is derived from an EMBL/GenBank/DDBJ whole genome shotgun (WGS) entry which is preliminary data.</text>
</comment>
<dbReference type="OrthoDB" id="7053268at2"/>
<dbReference type="Proteomes" id="UP000037088">
    <property type="component" value="Unassembled WGS sequence"/>
</dbReference>
<dbReference type="RefSeq" id="WP_052902230.1">
    <property type="nucleotide sequence ID" value="NZ_JRXE01000033.1"/>
</dbReference>
<keyword evidence="4" id="KW-1185">Reference proteome</keyword>
<dbReference type="AlphaFoldDB" id="A0A0L7SXD2"/>
<dbReference type="EMBL" id="JRXF01000015">
    <property type="protein sequence ID" value="KOC93352.1"/>
    <property type="molecule type" value="Genomic_DNA"/>
</dbReference>
<evidence type="ECO:0000313" key="2">
    <source>
        <dbReference type="EMBL" id="KOC93352.1"/>
    </source>
</evidence>
<accession>A0A0L7SXD2</accession>
<dbReference type="STRING" id="1560201.NG42_19235"/>
<evidence type="ECO:0000313" key="1">
    <source>
        <dbReference type="EMBL" id="KOC87740.1"/>
    </source>
</evidence>
<organism evidence="1 4">
    <name type="scientific">Winslowiella iniecta</name>
    <dbReference type="NCBI Taxonomy" id="1560201"/>
    <lineage>
        <taxon>Bacteria</taxon>
        <taxon>Pseudomonadati</taxon>
        <taxon>Pseudomonadota</taxon>
        <taxon>Gammaproteobacteria</taxon>
        <taxon>Enterobacterales</taxon>
        <taxon>Erwiniaceae</taxon>
        <taxon>Winslowiella</taxon>
    </lineage>
</organism>
<evidence type="ECO:0000313" key="3">
    <source>
        <dbReference type="Proteomes" id="UP000036851"/>
    </source>
</evidence>
<dbReference type="PATRIC" id="fig|1560201.3.peg.4075"/>
<gene>
    <name evidence="1" type="ORF">NG42_19235</name>
    <name evidence="2" type="ORF">NG43_11085</name>
</gene>
<name>A0A0L7SXD2_9GAMM</name>
<evidence type="ECO:0000313" key="4">
    <source>
        <dbReference type="Proteomes" id="UP000037088"/>
    </source>
</evidence>
<dbReference type="EMBL" id="JRXE01000033">
    <property type="protein sequence ID" value="KOC87740.1"/>
    <property type="molecule type" value="Genomic_DNA"/>
</dbReference>
<sequence>MKFIGKFFLTLLLLVLLVLVTLFLLLQTHWGADWTSRWISDRTEYHLSVAQVDYQLSSPSHLILNDVTFGHDGQPAVLVAKRIDLGFTLRQFSDPLHFDSVELNDGTMNVSDSSVAWPMQANRLQLNDMAITSPHSVLPVSAEQVNGGVMPWQPKVGNVLGDTTSFQLSAGSMTINGVAGNNVLLQGRIDNKRLVFSNIGADLARGSMTGNAERDQQGNWRIANLRLNDIRLQSSQSLTALLAPMLALPSVHLERVDITNARMQGPDWAVTDLDLSLKNLTLRNGDWESDGGSLSMNASSFINGQLQLDDPIANLDFSPQGIKISQFSSRWAKGLIRTQGEWVRSQQRLALDELVIAGLEYTLPDNWRDRWMQPLPGWLDSVTVNRFSASRNLIIDINPAFPFQMTALDSNGTSLLLAHNHQWGIWSGKLNLNAAEATFNRSDVRHPSLALTADDKQINVTEMSAFAGEGMVEGLATVSQHPARTLSLTLNGRSVATDLLHNWGWPAVPLQGKGNMQLKLNASLAAGAPLRQSASGTLSVTANEQNVHQTMVQGEVR</sequence>
<protein>
    <submittedName>
        <fullName evidence="1">Uncharacterized protein</fullName>
    </submittedName>
</protein>